<name>A0ABN8VYP5_SACEU</name>
<keyword evidence="3" id="KW-1185">Reference proteome</keyword>
<evidence type="ECO:0000313" key="3">
    <source>
        <dbReference type="Proteomes" id="UP001152964"/>
    </source>
</evidence>
<accession>A0ABN8VYP5</accession>
<protein>
    <submittedName>
        <fullName evidence="2">Uncharacterized protein</fullName>
    </submittedName>
</protein>
<keyword evidence="1" id="KW-0812">Transmembrane</keyword>
<dbReference type="EMBL" id="OX291497">
    <property type="protein sequence ID" value="CAI1978425.1"/>
    <property type="molecule type" value="Genomic_DNA"/>
</dbReference>
<organism evidence="2 3">
    <name type="scientific">Saccharomyces eubayanus</name>
    <name type="common">Yeast</name>
    <dbReference type="NCBI Taxonomy" id="1080349"/>
    <lineage>
        <taxon>Eukaryota</taxon>
        <taxon>Fungi</taxon>
        <taxon>Dikarya</taxon>
        <taxon>Ascomycota</taxon>
        <taxon>Saccharomycotina</taxon>
        <taxon>Saccharomycetes</taxon>
        <taxon>Saccharomycetales</taxon>
        <taxon>Saccharomycetaceae</taxon>
        <taxon>Saccharomyces</taxon>
    </lineage>
</organism>
<proteinExistence type="predicted"/>
<evidence type="ECO:0000313" key="2">
    <source>
        <dbReference type="EMBL" id="CAI1978425.1"/>
    </source>
</evidence>
<sequence>MLAEWLDFGSIGQVYYNCMNNRSVHIEDYPHNSKRSVFDIVDQNLVSPYSMNWKKIDYKNDKIIRDAVLKIANRITKLLMIAIGVCPGLPLVFPELNLLRFTSFNRNMYFDAGERVFVIESKYNKYNTQFLFLDVPVSAILFWFMYILRLFTISMYPVDVGCSERAEIVSTIGSVVADNVLGNNRFDDNNIEMNDEERAVNADVYEYTIMLEAFIKKLEANKIRDIMLKDFLFIDTSNCGLMKRTHFSTVLSTYPTSISNRQAQNLTSFQRGLAAL</sequence>
<evidence type="ECO:0000256" key="1">
    <source>
        <dbReference type="SAM" id="Phobius"/>
    </source>
</evidence>
<gene>
    <name evidence="2" type="primary">U6500G00250</name>
    <name evidence="2" type="ORF">SEUBUCD650_0G00250</name>
</gene>
<keyword evidence="1" id="KW-0472">Membrane</keyword>
<keyword evidence="1" id="KW-1133">Transmembrane helix</keyword>
<feature type="transmembrane region" description="Helical" evidence="1">
    <location>
        <begin position="75"/>
        <end position="93"/>
    </location>
</feature>
<feature type="transmembrane region" description="Helical" evidence="1">
    <location>
        <begin position="130"/>
        <end position="148"/>
    </location>
</feature>
<reference evidence="2" key="1">
    <citation type="submission" date="2022-08" db="EMBL/GenBank/DDBJ databases">
        <authorList>
            <person name="Byrne P K."/>
        </authorList>
    </citation>
    <scope>NUCLEOTIDE SEQUENCE</scope>
    <source>
        <strain evidence="2">UCD650</strain>
    </source>
</reference>
<dbReference type="Proteomes" id="UP001152964">
    <property type="component" value="Chromosome 7"/>
</dbReference>